<dbReference type="AlphaFoldDB" id="A0A7Y9ZK57"/>
<keyword evidence="2" id="KW-0472">Membrane</keyword>
<accession>A0A7Y9ZK57</accession>
<evidence type="ECO:0000313" key="3">
    <source>
        <dbReference type="EMBL" id="NYI46939.1"/>
    </source>
</evidence>
<keyword evidence="2" id="KW-1133">Transmembrane helix</keyword>
<name>A0A7Y9ZK57_9ACTN</name>
<dbReference type="RefSeq" id="WP_179650839.1">
    <property type="nucleotide sequence ID" value="NZ_CP022295.1"/>
</dbReference>
<gene>
    <name evidence="3" type="ORF">BJ993_004019</name>
</gene>
<evidence type="ECO:0000313" key="4">
    <source>
        <dbReference type="Proteomes" id="UP000562045"/>
    </source>
</evidence>
<feature type="transmembrane region" description="Helical" evidence="2">
    <location>
        <begin position="27"/>
        <end position="51"/>
    </location>
</feature>
<keyword evidence="2" id="KW-0812">Transmembrane</keyword>
<evidence type="ECO:0000256" key="2">
    <source>
        <dbReference type="SAM" id="Phobius"/>
    </source>
</evidence>
<evidence type="ECO:0000256" key="1">
    <source>
        <dbReference type="SAM" id="MobiDB-lite"/>
    </source>
</evidence>
<protein>
    <submittedName>
        <fullName evidence="3">Uncharacterized protein</fullName>
    </submittedName>
</protein>
<dbReference type="EMBL" id="JACBZM010000001">
    <property type="protein sequence ID" value="NYI46939.1"/>
    <property type="molecule type" value="Genomic_DNA"/>
</dbReference>
<organism evidence="3 4">
    <name type="scientific">Nocardioides aromaticivorans</name>
    <dbReference type="NCBI Taxonomy" id="200618"/>
    <lineage>
        <taxon>Bacteria</taxon>
        <taxon>Bacillati</taxon>
        <taxon>Actinomycetota</taxon>
        <taxon>Actinomycetes</taxon>
        <taxon>Propionibacteriales</taxon>
        <taxon>Nocardioidaceae</taxon>
        <taxon>Nocardioides</taxon>
    </lineage>
</organism>
<feature type="region of interest" description="Disordered" evidence="1">
    <location>
        <begin position="1"/>
        <end position="20"/>
    </location>
</feature>
<sequence length="57" mass="6115">MSVMRTHAPEVSGQRSQPRVREQAREVLLLMSFSAAVSVGCALLLVLAHLLSGPTGR</sequence>
<comment type="caution">
    <text evidence="3">The sequence shown here is derived from an EMBL/GenBank/DDBJ whole genome shotgun (WGS) entry which is preliminary data.</text>
</comment>
<reference evidence="3 4" key="1">
    <citation type="submission" date="2020-07" db="EMBL/GenBank/DDBJ databases">
        <title>Sequencing the genomes of 1000 actinobacteria strains.</title>
        <authorList>
            <person name="Klenk H.-P."/>
        </authorList>
    </citation>
    <scope>NUCLEOTIDE SEQUENCE [LARGE SCALE GENOMIC DNA]</scope>
    <source>
        <strain evidence="3 4">DSM 15131</strain>
    </source>
</reference>
<dbReference type="Proteomes" id="UP000562045">
    <property type="component" value="Unassembled WGS sequence"/>
</dbReference>
<proteinExistence type="predicted"/>